<evidence type="ECO:0000313" key="8">
    <source>
        <dbReference type="EMBL" id="MFC4109324.1"/>
    </source>
</evidence>
<keyword evidence="2" id="KW-0547">Nucleotide-binding</keyword>
<dbReference type="InterPro" id="IPR011528">
    <property type="entry name" value="NERD"/>
</dbReference>
<dbReference type="InterPro" id="IPR000719">
    <property type="entry name" value="Prot_kinase_dom"/>
</dbReference>
<evidence type="ECO:0000256" key="2">
    <source>
        <dbReference type="ARBA" id="ARBA00022741"/>
    </source>
</evidence>
<dbReference type="Gene3D" id="1.10.510.10">
    <property type="entry name" value="Transferase(Phosphotransferase) domain 1"/>
    <property type="match status" value="2"/>
</dbReference>
<keyword evidence="3 8" id="KW-0418">Kinase</keyword>
<feature type="domain" description="Protein kinase" evidence="6">
    <location>
        <begin position="542"/>
        <end position="795"/>
    </location>
</feature>
<dbReference type="PANTHER" id="PTHR43289">
    <property type="entry name" value="MITOGEN-ACTIVATED PROTEIN KINASE KINASE KINASE 20-RELATED"/>
    <property type="match status" value="1"/>
</dbReference>
<feature type="region of interest" description="Disordered" evidence="5">
    <location>
        <begin position="1259"/>
        <end position="1288"/>
    </location>
</feature>
<dbReference type="NCBIfam" id="NF033442">
    <property type="entry name" value="BREX_PglW"/>
    <property type="match status" value="1"/>
</dbReference>
<evidence type="ECO:0000313" key="9">
    <source>
        <dbReference type="Proteomes" id="UP001595868"/>
    </source>
</evidence>
<feature type="region of interest" description="Disordered" evidence="5">
    <location>
        <begin position="512"/>
        <end position="536"/>
    </location>
</feature>
<dbReference type="SUPFAM" id="SSF56112">
    <property type="entry name" value="Protein kinase-like (PK-like)"/>
    <property type="match status" value="2"/>
</dbReference>
<name>A0ABV8KT73_9ACTN</name>
<proteinExistence type="predicted"/>
<dbReference type="SMART" id="SM00220">
    <property type="entry name" value="S_TKc"/>
    <property type="match status" value="1"/>
</dbReference>
<evidence type="ECO:0000256" key="5">
    <source>
        <dbReference type="SAM" id="MobiDB-lite"/>
    </source>
</evidence>
<dbReference type="PROSITE" id="PS50011">
    <property type="entry name" value="PROTEIN_KINASE_DOM"/>
    <property type="match status" value="2"/>
</dbReference>
<feature type="domain" description="Protein kinase" evidence="6">
    <location>
        <begin position="214"/>
        <end position="506"/>
    </location>
</feature>
<dbReference type="Pfam" id="PF08378">
    <property type="entry name" value="NERD"/>
    <property type="match status" value="1"/>
</dbReference>
<keyword evidence="4" id="KW-0067">ATP-binding</keyword>
<gene>
    <name evidence="8" type="primary">pglW</name>
    <name evidence="8" type="ORF">ACFOX0_25760</name>
</gene>
<protein>
    <submittedName>
        <fullName evidence="8">BREX system serine/threonine kinase PglW</fullName>
    </submittedName>
</protein>
<keyword evidence="9" id="KW-1185">Reference proteome</keyword>
<dbReference type="InterPro" id="IPR011009">
    <property type="entry name" value="Kinase-like_dom_sf"/>
</dbReference>
<dbReference type="RefSeq" id="WP_377550567.1">
    <property type="nucleotide sequence ID" value="NZ_JBHSBN010000023.1"/>
</dbReference>
<dbReference type="GO" id="GO:0016301">
    <property type="term" value="F:kinase activity"/>
    <property type="evidence" value="ECO:0007669"/>
    <property type="project" value="UniProtKB-KW"/>
</dbReference>
<dbReference type="EMBL" id="JBHSBN010000023">
    <property type="protein sequence ID" value="MFC4109324.1"/>
    <property type="molecule type" value="Genomic_DNA"/>
</dbReference>
<evidence type="ECO:0000259" key="6">
    <source>
        <dbReference type="PROSITE" id="PS50011"/>
    </source>
</evidence>
<dbReference type="PROSITE" id="PS50965">
    <property type="entry name" value="NERD"/>
    <property type="match status" value="1"/>
</dbReference>
<evidence type="ECO:0000259" key="7">
    <source>
        <dbReference type="PROSITE" id="PS50965"/>
    </source>
</evidence>
<dbReference type="InterPro" id="IPR049832">
    <property type="entry name" value="BREX_PglW"/>
</dbReference>
<sequence>MQEGRWTTITPSQFAHEREALAHVQALLPDTEPYRAWSNFTFTAQTGHPYEVDLLVATPGGFYLIEIKSLTGRLSSSGSNWILHGPNGTRTFDNPLHLADAKAKKLKSLLQTAADRRPGQRVRVPFVQAAVFLSKPGLQVELSEHHRHHIFGPEPAAGHQPQPGALPTITSLLQRPPQDERQRVTVETSRALPGLLEAIGVARSRRHYQVGAWELDTRPFDVGPTWQDHHARHRDLEREHRRVRIYLVERNAVRAERASIERAAKREMLALHGINHPGIVQVDSMESHEAGPALIFRYDPRSVRLDHYISQYGDRLDALTRLAMIRQLAEAMAYAHGRRLHHRALSARSVLVSPGRQRRGGNEDEAWLTPQLQISDWQAATRAADSTGATGGSGDPVALSSHAAAHIERSAEAYLAPELTAPRPDPVAMDVFGLGALTYLLLTGEPPAAKRPELLARLARDNGLRASAVDDAMSAFADEMVQAATAPVPAQRLTTVAEFVEMLEVVEGEMTAPPAASVHPEPVEPEPADPLEARPGDRVGEWTIRKRLGTGSTCRAFLAHNERTGRAEVLKVGLSDEKGARLAHEARVLGPLTDSRVIRLARPEPLQIAGRTVIVLDHAGELTLARKLREDGRLTVDELETYSDYLFGALDYLEGEGVYHRDVKPDNIAVRIRPNRTRQLVLFDFSLAGVSVKEINAGTPRYLDPFLGTANRPGYDKHAEWYALAVTLHEMASGELPVWGDGGTEPQLTEGPPVLAVEAFDPAVRDGLVDFFRTALHRDSRRRFASLKDMRDAWSQVFRRSDASAPVGTDHPESITDEPDVDTAATARDEAAGKATRATALEAAGLTPRAVSAAHRLDAATVGELLAVANKLAHLPGLGAKTRQELQRRVKEWRTRLGERETIPTTPAARRAATAEASVETEAGHDGDPDLVRVGLDAIATLLVPAKTSRNISEAEATRLLLRLPDADGNLPEPPAWPRQPKVATAVGVTRGRIAQILGKQRKRWHALPVVGSIRTEIVELLRDGGRVMGVDELARALLVSRGSVKTGHELRHAVALAAVRAAVEVDALADEQRLLLRRHDAEKDAAAEGRPSRDRVLVALEAGDDDPPDTPAAPALLDYADALGAAADRLAASEVLPSPATVLRTLGAVTAPGGAADAVDERRRVQLAAVASDRAAATARLEIYPRDLEPVRALRLAQAGVVPPANAAEPRRGLTPAQVAGRVAARFPELDPLPTEPGKLHRLLAEAGFDLRWDRDRFVPPPPRAGSTSMSIVQRRPSGSASPTHWSAESPELAAALRAEERLTGAASAGGFRALTVRLSRYHLAREELVRRFDARPVNVAARFLAHLRALVDARPKPTWETVVRADVAEPGSRAAIKLSEYVEQAWTLAVPELRAQLHRDAGPVLLHDAGVLDRYRGMERLYELADAARGGAGDLWVLCPMDDPDRLPKLDGSVVRVGDNEWIALPDAWVVNAHRSAAVA</sequence>
<feature type="region of interest" description="Disordered" evidence="5">
    <location>
        <begin position="902"/>
        <end position="926"/>
    </location>
</feature>
<dbReference type="Pfam" id="PF00069">
    <property type="entry name" value="Pkinase"/>
    <property type="match status" value="2"/>
</dbReference>
<feature type="compositionally biased region" description="Low complexity" evidence="5">
    <location>
        <begin position="903"/>
        <end position="921"/>
    </location>
</feature>
<feature type="compositionally biased region" description="Polar residues" evidence="5">
    <location>
        <begin position="1267"/>
        <end position="1288"/>
    </location>
</feature>
<keyword evidence="1" id="KW-0808">Transferase</keyword>
<organism evidence="8 9">
    <name type="scientific">Micromonospora zhanjiangensis</name>
    <dbReference type="NCBI Taxonomy" id="1522057"/>
    <lineage>
        <taxon>Bacteria</taxon>
        <taxon>Bacillati</taxon>
        <taxon>Actinomycetota</taxon>
        <taxon>Actinomycetes</taxon>
        <taxon>Micromonosporales</taxon>
        <taxon>Micromonosporaceae</taxon>
        <taxon>Micromonospora</taxon>
    </lineage>
</organism>
<evidence type="ECO:0000256" key="1">
    <source>
        <dbReference type="ARBA" id="ARBA00022679"/>
    </source>
</evidence>
<evidence type="ECO:0000256" key="4">
    <source>
        <dbReference type="ARBA" id="ARBA00022840"/>
    </source>
</evidence>
<accession>A0ABV8KT73</accession>
<comment type="caution">
    <text evidence="8">The sequence shown here is derived from an EMBL/GenBank/DDBJ whole genome shotgun (WGS) entry which is preliminary data.</text>
</comment>
<reference evidence="9" key="1">
    <citation type="journal article" date="2019" name="Int. J. Syst. Evol. Microbiol.">
        <title>The Global Catalogue of Microorganisms (GCM) 10K type strain sequencing project: providing services to taxonomists for standard genome sequencing and annotation.</title>
        <authorList>
            <consortium name="The Broad Institute Genomics Platform"/>
            <consortium name="The Broad Institute Genome Sequencing Center for Infectious Disease"/>
            <person name="Wu L."/>
            <person name="Ma J."/>
        </authorList>
    </citation>
    <scope>NUCLEOTIDE SEQUENCE [LARGE SCALE GENOMIC DNA]</scope>
    <source>
        <strain evidence="9">2902at01</strain>
    </source>
</reference>
<evidence type="ECO:0000256" key="3">
    <source>
        <dbReference type="ARBA" id="ARBA00022777"/>
    </source>
</evidence>
<feature type="domain" description="NERD" evidence="7">
    <location>
        <begin position="12"/>
        <end position="129"/>
    </location>
</feature>
<dbReference type="PANTHER" id="PTHR43289:SF34">
    <property type="entry name" value="SERINE_THREONINE-PROTEIN KINASE YBDM-RELATED"/>
    <property type="match status" value="1"/>
</dbReference>
<dbReference type="Proteomes" id="UP001595868">
    <property type="component" value="Unassembled WGS sequence"/>
</dbReference>